<reference evidence="2" key="1">
    <citation type="submission" date="2023-03" db="EMBL/GenBank/DDBJ databases">
        <title>Massive genome expansion in bonnet fungi (Mycena s.s.) driven by repeated elements and novel gene families across ecological guilds.</title>
        <authorList>
            <consortium name="Lawrence Berkeley National Laboratory"/>
            <person name="Harder C.B."/>
            <person name="Miyauchi S."/>
            <person name="Viragh M."/>
            <person name="Kuo A."/>
            <person name="Thoen E."/>
            <person name="Andreopoulos B."/>
            <person name="Lu D."/>
            <person name="Skrede I."/>
            <person name="Drula E."/>
            <person name="Henrissat B."/>
            <person name="Morin E."/>
            <person name="Kohler A."/>
            <person name="Barry K."/>
            <person name="LaButti K."/>
            <person name="Morin E."/>
            <person name="Salamov A."/>
            <person name="Lipzen A."/>
            <person name="Mereny Z."/>
            <person name="Hegedus B."/>
            <person name="Baldrian P."/>
            <person name="Stursova M."/>
            <person name="Weitz H."/>
            <person name="Taylor A."/>
            <person name="Grigoriev I.V."/>
            <person name="Nagy L.G."/>
            <person name="Martin F."/>
            <person name="Kauserud H."/>
        </authorList>
    </citation>
    <scope>NUCLEOTIDE SEQUENCE</scope>
    <source>
        <strain evidence="2">9284</strain>
    </source>
</reference>
<dbReference type="EMBL" id="JARKIF010000021">
    <property type="protein sequence ID" value="KAJ7617130.1"/>
    <property type="molecule type" value="Genomic_DNA"/>
</dbReference>
<comment type="caution">
    <text evidence="2">The sequence shown here is derived from an EMBL/GenBank/DDBJ whole genome shotgun (WGS) entry which is preliminary data.</text>
</comment>
<organism evidence="2 3">
    <name type="scientific">Roridomyces roridus</name>
    <dbReference type="NCBI Taxonomy" id="1738132"/>
    <lineage>
        <taxon>Eukaryota</taxon>
        <taxon>Fungi</taxon>
        <taxon>Dikarya</taxon>
        <taxon>Basidiomycota</taxon>
        <taxon>Agaricomycotina</taxon>
        <taxon>Agaricomycetes</taxon>
        <taxon>Agaricomycetidae</taxon>
        <taxon>Agaricales</taxon>
        <taxon>Marasmiineae</taxon>
        <taxon>Mycenaceae</taxon>
        <taxon>Roridomyces</taxon>
    </lineage>
</organism>
<accession>A0AAD7BD08</accession>
<gene>
    <name evidence="2" type="ORF">FB45DRAFT_933493</name>
</gene>
<keyword evidence="1" id="KW-0378">Hydrolase</keyword>
<dbReference type="Gene3D" id="1.50.10.10">
    <property type="match status" value="1"/>
</dbReference>
<proteinExistence type="predicted"/>
<sequence>MSTNLTSVIGLIASQSTTPFNPGFDISAVAALAHSLPSHSWEYGTAAEAFLELDSAVLSVFGSEPFPVLSVPPAWVAPLSYAEANIELGLDGLDDGSGAVGDPASLGVAAVMLGKTNNTYATAAQSEIDYLLNKAPRWSNGAISHRDDVPELWADFMYMAPPFIAYFAADSLNSSLLFTAYEQCLLYRQVLLFNSNSTTPSHGADPGLWSTGNGWAAAGMARVLASIIKAPVSNGTPWRASAIANLTAWIKEIIDGARKAPMDGGLLRNYLNDMSTDGHGFGEISGSALLASVAYRMVVMTPKDFPPATYVSFADGIRRTLGGKDAQGNPHITQNGTATPAVNPYGWLDTEPYTAGSPEGNNFVVLMYAAWRDCVSVGVCSA</sequence>
<dbReference type="Pfam" id="PF07470">
    <property type="entry name" value="Glyco_hydro_88"/>
    <property type="match status" value="1"/>
</dbReference>
<dbReference type="Proteomes" id="UP001221142">
    <property type="component" value="Unassembled WGS sequence"/>
</dbReference>
<dbReference type="AlphaFoldDB" id="A0AAD7BD08"/>
<dbReference type="PANTHER" id="PTHR41814">
    <property type="entry name" value="EXPRESSED PROTEIN"/>
    <property type="match status" value="1"/>
</dbReference>
<evidence type="ECO:0000313" key="3">
    <source>
        <dbReference type="Proteomes" id="UP001221142"/>
    </source>
</evidence>
<evidence type="ECO:0000313" key="2">
    <source>
        <dbReference type="EMBL" id="KAJ7617130.1"/>
    </source>
</evidence>
<evidence type="ECO:0000256" key="1">
    <source>
        <dbReference type="ARBA" id="ARBA00022801"/>
    </source>
</evidence>
<dbReference type="InterPro" id="IPR012341">
    <property type="entry name" value="6hp_glycosidase-like_sf"/>
</dbReference>
<dbReference type="SUPFAM" id="SSF48208">
    <property type="entry name" value="Six-hairpin glycosidases"/>
    <property type="match status" value="1"/>
</dbReference>
<dbReference type="GO" id="GO:0005975">
    <property type="term" value="P:carbohydrate metabolic process"/>
    <property type="evidence" value="ECO:0007669"/>
    <property type="project" value="InterPro"/>
</dbReference>
<name>A0AAD7BD08_9AGAR</name>
<dbReference type="InterPro" id="IPR010905">
    <property type="entry name" value="Glyco_hydro_88"/>
</dbReference>
<protein>
    <recommendedName>
        <fullName evidence="4">Six-hairpin glycosidase</fullName>
    </recommendedName>
</protein>
<dbReference type="PANTHER" id="PTHR41814:SF1">
    <property type="entry name" value="CELLULASE"/>
    <property type="match status" value="1"/>
</dbReference>
<evidence type="ECO:0008006" key="4">
    <source>
        <dbReference type="Google" id="ProtNLM"/>
    </source>
</evidence>
<dbReference type="GO" id="GO:0016787">
    <property type="term" value="F:hydrolase activity"/>
    <property type="evidence" value="ECO:0007669"/>
    <property type="project" value="UniProtKB-KW"/>
</dbReference>
<keyword evidence="3" id="KW-1185">Reference proteome</keyword>
<dbReference type="InterPro" id="IPR008928">
    <property type="entry name" value="6-hairpin_glycosidase_sf"/>
</dbReference>